<reference evidence="5" key="1">
    <citation type="submission" date="2024-02" db="EMBL/GenBank/DDBJ databases">
        <authorList>
            <consortium name="ELIXIR-Norway"/>
            <consortium name="Elixir Norway"/>
        </authorList>
    </citation>
    <scope>NUCLEOTIDE SEQUENCE</scope>
</reference>
<evidence type="ECO:0000313" key="5">
    <source>
        <dbReference type="EMBL" id="CAK9253312.1"/>
    </source>
</evidence>
<feature type="region of interest" description="Disordered" evidence="3">
    <location>
        <begin position="284"/>
        <end position="361"/>
    </location>
</feature>
<gene>
    <name evidence="5" type="ORF">CSSPJE1EN1_LOCUS28690</name>
</gene>
<comment type="caution">
    <text evidence="5">The sequence shown here is derived from an EMBL/GenBank/DDBJ whole genome shotgun (WGS) entry which is preliminary data.</text>
</comment>
<organism evidence="5 6">
    <name type="scientific">Sphagnum jensenii</name>
    <dbReference type="NCBI Taxonomy" id="128206"/>
    <lineage>
        <taxon>Eukaryota</taxon>
        <taxon>Viridiplantae</taxon>
        <taxon>Streptophyta</taxon>
        <taxon>Embryophyta</taxon>
        <taxon>Bryophyta</taxon>
        <taxon>Sphagnophytina</taxon>
        <taxon>Sphagnopsida</taxon>
        <taxon>Sphagnales</taxon>
        <taxon>Sphagnaceae</taxon>
        <taxon>Sphagnum</taxon>
    </lineage>
</organism>
<evidence type="ECO:0000313" key="6">
    <source>
        <dbReference type="Proteomes" id="UP001497444"/>
    </source>
</evidence>
<evidence type="ECO:0000256" key="3">
    <source>
        <dbReference type="SAM" id="MobiDB-lite"/>
    </source>
</evidence>
<feature type="compositionally biased region" description="Basic and acidic residues" evidence="3">
    <location>
        <begin position="307"/>
        <end position="317"/>
    </location>
</feature>
<feature type="domain" description="DUF4200" evidence="4">
    <location>
        <begin position="1"/>
        <end position="111"/>
    </location>
</feature>
<dbReference type="PANTHER" id="PTHR21683">
    <property type="entry name" value="COILED-COIL DOMAIN-CONTAINING PROTEIN 42 LIKE-2-LIKE-RELATED"/>
    <property type="match status" value="1"/>
</dbReference>
<feature type="region of interest" description="Disordered" evidence="3">
    <location>
        <begin position="198"/>
        <end position="226"/>
    </location>
</feature>
<dbReference type="EMBL" id="CAXAQS010000813">
    <property type="protein sequence ID" value="CAK9253312.1"/>
    <property type="molecule type" value="Genomic_DNA"/>
</dbReference>
<keyword evidence="6" id="KW-1185">Reference proteome</keyword>
<name>A0ABP0VFT5_9BRYO</name>
<feature type="coiled-coil region" evidence="2">
    <location>
        <begin position="1"/>
        <end position="38"/>
    </location>
</feature>
<evidence type="ECO:0000256" key="2">
    <source>
        <dbReference type="SAM" id="Coils"/>
    </source>
</evidence>
<evidence type="ECO:0000259" key="4">
    <source>
        <dbReference type="Pfam" id="PF13863"/>
    </source>
</evidence>
<feature type="compositionally biased region" description="Basic and acidic residues" evidence="3">
    <location>
        <begin position="53"/>
        <end position="74"/>
    </location>
</feature>
<accession>A0ABP0VFT5</accession>
<feature type="region of interest" description="Disordered" evidence="3">
    <location>
        <begin position="53"/>
        <end position="87"/>
    </location>
</feature>
<keyword evidence="1 2" id="KW-0175">Coiled coil</keyword>
<evidence type="ECO:0000256" key="1">
    <source>
        <dbReference type="ARBA" id="ARBA00023054"/>
    </source>
</evidence>
<dbReference type="PANTHER" id="PTHR21683:SF3">
    <property type="entry name" value="CILIA AND FLAGELLA ASSOCIATED PROTEIN 100"/>
    <property type="match status" value="1"/>
</dbReference>
<dbReference type="InterPro" id="IPR025252">
    <property type="entry name" value="DUF4200"/>
</dbReference>
<protein>
    <recommendedName>
        <fullName evidence="4">DUF4200 domain-containing protein</fullName>
    </recommendedName>
</protein>
<sequence length="361" mass="41733">MFLLQMSLDTKREEIRKLEEKAKVKEEALQKAEQVLEEDAIRFDAFLKENDKKAHDAIKKADEETRRRQEKSARAQEAYTAGASHEQRNYQSKEVLDECLKCKKFLSDLTPPQWRPAVITDGTSDETPCYFQHPKQLMDIFAALEEQNLFLIQNLQETEQSLEELETSFRTTKTNLDSQTQALDRQIEALRAQIQRESKKADKLRGQPVTGAPLRIAPGDGESGEAQEKLLTELSQKVEEVYTQCGLDTSSRPSPLTMLAQLEARLEQLLQEVARLPPDFVAKAEREKDRRRREKKREEQQALLQRQQEERSRRAVERSLQAPRRRAGRPVMYRSKLQAMRKAKESDNDNGTATDELKHLS</sequence>
<dbReference type="InterPro" id="IPR051147">
    <property type="entry name" value="CFAP_domain-containing"/>
</dbReference>
<dbReference type="Proteomes" id="UP001497444">
    <property type="component" value="Unassembled WGS sequence"/>
</dbReference>
<proteinExistence type="predicted"/>
<dbReference type="Pfam" id="PF13863">
    <property type="entry name" value="DUF4200"/>
    <property type="match status" value="1"/>
</dbReference>